<sequence length="515" mass="57103">MSIRVYNTLSKTKEPFVPVVAGKVGIYLCGPTVYKESHIGHMVGPVIFDTIKRYLTYCGYQVTWVVNITDVDDKLIGQMRERNLPMSEIAAEMVVDYLNNLKALGVDQIDRMPKATEYMDDIIRFIEDLIKKDFAYAAGGDVFFDVGRDAQYGKLSNRSADSQQGEGGEAASRKRSPSDFALWKSAKPGEPAWDSPWGQGRPGWHIECSAMSRAILGETFDIHGGGLDLVFPHHENELAQSECCSGKPMVNFWMHNGLLRASSAAGKVGGKGDREEAAAPQPAGKMSRSGGAGGLADVIAEQGGERIRFFLLKTHYRSTVVYGPEGLEESSTALESFYRFFERFQRITKQRFFNLPPTLKREDGEFDPAGDPLLTLVHGFRQGFLEKMDDDFNTGGAMSDLFEMVREMNKFADQNKLDEVTQLPHPQVAILVKAAKTLRELTSILGLFLSQPAKRGGGGDAVLPKVMQLMMELRTEARNRKDFATADRIRLGLAEMGIALEDRKGTTEWRIGSSS</sequence>
<feature type="binding site" evidence="12">
    <location>
        <position position="29"/>
    </location>
    <ligand>
        <name>Zn(2+)</name>
        <dbReference type="ChEBI" id="CHEBI:29105"/>
    </ligand>
</feature>
<keyword evidence="8 12" id="KW-0862">Zinc</keyword>
<name>D2QZ58_PIRSD</name>
<evidence type="ECO:0000256" key="7">
    <source>
        <dbReference type="ARBA" id="ARBA00022741"/>
    </source>
</evidence>
<keyword evidence="9 12" id="KW-0067">ATP-binding</keyword>
<proteinExistence type="inferred from homology"/>
<dbReference type="NCBIfam" id="TIGR00435">
    <property type="entry name" value="cysS"/>
    <property type="match status" value="1"/>
</dbReference>
<accession>D2QZ58</accession>
<feature type="short sequence motif" description="'HIGH' region" evidence="12">
    <location>
        <begin position="31"/>
        <end position="41"/>
    </location>
</feature>
<dbReference type="Gene3D" id="3.40.50.620">
    <property type="entry name" value="HUPs"/>
    <property type="match status" value="1"/>
</dbReference>
<dbReference type="STRING" id="530564.Psta_3589"/>
<keyword evidence="10 12" id="KW-0648">Protein biosynthesis</keyword>
<evidence type="ECO:0000256" key="12">
    <source>
        <dbReference type="HAMAP-Rule" id="MF_00041"/>
    </source>
</evidence>
<evidence type="ECO:0000256" key="5">
    <source>
        <dbReference type="ARBA" id="ARBA00022598"/>
    </source>
</evidence>
<dbReference type="InterPro" id="IPR024909">
    <property type="entry name" value="Cys-tRNA/MSH_ligase"/>
</dbReference>
<dbReference type="InterPro" id="IPR015273">
    <property type="entry name" value="Cys-tRNA-synt_Ia_DALR"/>
</dbReference>
<dbReference type="Gene3D" id="1.20.120.1910">
    <property type="entry name" value="Cysteine-tRNA ligase, C-terminal anti-codon recognition domain"/>
    <property type="match status" value="1"/>
</dbReference>
<evidence type="ECO:0000256" key="13">
    <source>
        <dbReference type="SAM" id="MobiDB-lite"/>
    </source>
</evidence>
<comment type="subunit">
    <text evidence="3 12">Monomer.</text>
</comment>
<evidence type="ECO:0000256" key="8">
    <source>
        <dbReference type="ARBA" id="ARBA00022833"/>
    </source>
</evidence>
<dbReference type="EMBL" id="CP001848">
    <property type="protein sequence ID" value="ADB18250.1"/>
    <property type="molecule type" value="Genomic_DNA"/>
</dbReference>
<dbReference type="InterPro" id="IPR032678">
    <property type="entry name" value="tRNA-synt_1_cat_dom"/>
</dbReference>
<dbReference type="InterPro" id="IPR009080">
    <property type="entry name" value="tRNAsynth_Ia_anticodon-bd"/>
</dbReference>
<dbReference type="EC" id="6.1.1.16" evidence="12"/>
<feature type="binding site" evidence="12">
    <location>
        <position position="208"/>
    </location>
    <ligand>
        <name>Zn(2+)</name>
        <dbReference type="ChEBI" id="CHEBI:29105"/>
    </ligand>
</feature>
<dbReference type="GO" id="GO:0004817">
    <property type="term" value="F:cysteine-tRNA ligase activity"/>
    <property type="evidence" value="ECO:0007669"/>
    <property type="project" value="UniProtKB-UniRule"/>
</dbReference>
<comment type="cofactor">
    <cofactor evidence="12">
        <name>Zn(2+)</name>
        <dbReference type="ChEBI" id="CHEBI:29105"/>
    </cofactor>
    <text evidence="12">Binds 1 zinc ion per subunit.</text>
</comment>
<dbReference type="GO" id="GO:0005829">
    <property type="term" value="C:cytosol"/>
    <property type="evidence" value="ECO:0007669"/>
    <property type="project" value="TreeGrafter"/>
</dbReference>
<evidence type="ECO:0000256" key="3">
    <source>
        <dbReference type="ARBA" id="ARBA00011245"/>
    </source>
</evidence>
<evidence type="ECO:0000313" key="15">
    <source>
        <dbReference type="EMBL" id="ADB18250.1"/>
    </source>
</evidence>
<dbReference type="HOGENOM" id="CLU_013528_0_1_0"/>
<feature type="binding site" evidence="12">
    <location>
        <position position="233"/>
    </location>
    <ligand>
        <name>Zn(2+)</name>
        <dbReference type="ChEBI" id="CHEBI:29105"/>
    </ligand>
</feature>
<dbReference type="CDD" id="cd00672">
    <property type="entry name" value="CysRS_core"/>
    <property type="match status" value="1"/>
</dbReference>
<comment type="caution">
    <text evidence="12">Lacks conserved residue(s) required for the propagation of feature annotation.</text>
</comment>
<feature type="region of interest" description="Disordered" evidence="13">
    <location>
        <begin position="264"/>
        <end position="292"/>
    </location>
</feature>
<keyword evidence="11 12" id="KW-0030">Aminoacyl-tRNA synthetase</keyword>
<evidence type="ECO:0000256" key="11">
    <source>
        <dbReference type="ARBA" id="ARBA00023146"/>
    </source>
</evidence>
<dbReference type="Pfam" id="PF23493">
    <property type="entry name" value="CysS_C"/>
    <property type="match status" value="1"/>
</dbReference>
<keyword evidence="5 12" id="KW-0436">Ligase</keyword>
<dbReference type="AlphaFoldDB" id="D2QZ58"/>
<dbReference type="PRINTS" id="PR00983">
    <property type="entry name" value="TRNASYNTHCYS"/>
</dbReference>
<dbReference type="GO" id="GO:0008270">
    <property type="term" value="F:zinc ion binding"/>
    <property type="evidence" value="ECO:0007669"/>
    <property type="project" value="UniProtKB-UniRule"/>
</dbReference>
<keyword evidence="4 12" id="KW-0963">Cytoplasm</keyword>
<protein>
    <recommendedName>
        <fullName evidence="12">Cysteine--tRNA ligase</fullName>
        <ecNumber evidence="12">6.1.1.16</ecNumber>
    </recommendedName>
    <alternativeName>
        <fullName evidence="12">Cysteinyl-tRNA synthetase</fullName>
        <shortName evidence="12">CysRS</shortName>
    </alternativeName>
</protein>
<reference evidence="15 16" key="1">
    <citation type="journal article" date="2009" name="Stand. Genomic Sci.">
        <title>Complete genome sequence of Pirellula staleyi type strain (ATCC 27377).</title>
        <authorList>
            <person name="Clum A."/>
            <person name="Tindall B.J."/>
            <person name="Sikorski J."/>
            <person name="Ivanova N."/>
            <person name="Mavrommatis K."/>
            <person name="Lucas S."/>
            <person name="Glavina del Rio T."/>
            <person name="Nolan M."/>
            <person name="Chen F."/>
            <person name="Tice H."/>
            <person name="Pitluck S."/>
            <person name="Cheng J.F."/>
            <person name="Chertkov O."/>
            <person name="Brettin T."/>
            <person name="Han C."/>
            <person name="Detter J.C."/>
            <person name="Kuske C."/>
            <person name="Bruce D."/>
            <person name="Goodwin L."/>
            <person name="Ovchinikova G."/>
            <person name="Pati A."/>
            <person name="Mikhailova N."/>
            <person name="Chen A."/>
            <person name="Palaniappan K."/>
            <person name="Land M."/>
            <person name="Hauser L."/>
            <person name="Chang Y.J."/>
            <person name="Jeffries C.D."/>
            <person name="Chain P."/>
            <person name="Rohde M."/>
            <person name="Goker M."/>
            <person name="Bristow J."/>
            <person name="Eisen J.A."/>
            <person name="Markowitz V."/>
            <person name="Hugenholtz P."/>
            <person name="Kyrpides N.C."/>
            <person name="Klenk H.P."/>
            <person name="Lapidus A."/>
        </authorList>
    </citation>
    <scope>NUCLEOTIDE SEQUENCE [LARGE SCALE GENOMIC DNA]</scope>
    <source>
        <strain evidence="16">ATCC 27377 / DSM 6068 / ICPB 4128</strain>
    </source>
</reference>
<comment type="subcellular location">
    <subcellularLocation>
        <location evidence="1 12">Cytoplasm</location>
    </subcellularLocation>
</comment>
<dbReference type="InterPro" id="IPR014729">
    <property type="entry name" value="Rossmann-like_a/b/a_fold"/>
</dbReference>
<evidence type="ECO:0000313" key="16">
    <source>
        <dbReference type="Proteomes" id="UP000001887"/>
    </source>
</evidence>
<dbReference type="KEGG" id="psl:Psta_3589"/>
<evidence type="ECO:0000256" key="1">
    <source>
        <dbReference type="ARBA" id="ARBA00004496"/>
    </source>
</evidence>
<comment type="similarity">
    <text evidence="2 12">Belongs to the class-I aminoacyl-tRNA synthetase family.</text>
</comment>
<dbReference type="Pfam" id="PF01406">
    <property type="entry name" value="tRNA-synt_1e"/>
    <property type="match status" value="1"/>
</dbReference>
<dbReference type="SUPFAM" id="SSF47323">
    <property type="entry name" value="Anticodon-binding domain of a subclass of class I aminoacyl-tRNA synthetases"/>
    <property type="match status" value="1"/>
</dbReference>
<dbReference type="GO" id="GO:0005524">
    <property type="term" value="F:ATP binding"/>
    <property type="evidence" value="ECO:0007669"/>
    <property type="project" value="UniProtKB-UniRule"/>
</dbReference>
<dbReference type="eggNOG" id="COG0215">
    <property type="taxonomic scope" value="Bacteria"/>
</dbReference>
<evidence type="ECO:0000256" key="9">
    <source>
        <dbReference type="ARBA" id="ARBA00022840"/>
    </source>
</evidence>
<organism evidence="15 16">
    <name type="scientific">Pirellula staleyi (strain ATCC 27377 / DSM 6068 / ICPB 4128)</name>
    <name type="common">Pirella staleyi</name>
    <dbReference type="NCBI Taxonomy" id="530564"/>
    <lineage>
        <taxon>Bacteria</taxon>
        <taxon>Pseudomonadati</taxon>
        <taxon>Planctomycetota</taxon>
        <taxon>Planctomycetia</taxon>
        <taxon>Pirellulales</taxon>
        <taxon>Pirellulaceae</taxon>
        <taxon>Pirellula</taxon>
    </lineage>
</organism>
<keyword evidence="6 12" id="KW-0479">Metal-binding</keyword>
<keyword evidence="7 12" id="KW-0547">Nucleotide-binding</keyword>
<evidence type="ECO:0000256" key="4">
    <source>
        <dbReference type="ARBA" id="ARBA00022490"/>
    </source>
</evidence>
<dbReference type="PANTHER" id="PTHR10890:SF3">
    <property type="entry name" value="CYSTEINE--TRNA LIGASE, CYTOPLASMIC"/>
    <property type="match status" value="1"/>
</dbReference>
<dbReference type="GO" id="GO:0006423">
    <property type="term" value="P:cysteinyl-tRNA aminoacylation"/>
    <property type="evidence" value="ECO:0007669"/>
    <property type="project" value="UniProtKB-UniRule"/>
</dbReference>
<keyword evidence="16" id="KW-1185">Reference proteome</keyword>
<evidence type="ECO:0000256" key="2">
    <source>
        <dbReference type="ARBA" id="ARBA00005594"/>
    </source>
</evidence>
<dbReference type="HAMAP" id="MF_00041">
    <property type="entry name" value="Cys_tRNA_synth"/>
    <property type="match status" value="1"/>
</dbReference>
<dbReference type="InterPro" id="IPR015803">
    <property type="entry name" value="Cys-tRNA-ligase"/>
</dbReference>
<dbReference type="Pfam" id="PF09190">
    <property type="entry name" value="DALR_2"/>
    <property type="match status" value="1"/>
</dbReference>
<feature type="region of interest" description="Disordered" evidence="13">
    <location>
        <begin position="155"/>
        <end position="179"/>
    </location>
</feature>
<dbReference type="SMART" id="SM00840">
    <property type="entry name" value="DALR_2"/>
    <property type="match status" value="1"/>
</dbReference>
<comment type="catalytic activity">
    <reaction evidence="12">
        <text>tRNA(Cys) + L-cysteine + ATP = L-cysteinyl-tRNA(Cys) + AMP + diphosphate</text>
        <dbReference type="Rhea" id="RHEA:17773"/>
        <dbReference type="Rhea" id="RHEA-COMP:9661"/>
        <dbReference type="Rhea" id="RHEA-COMP:9679"/>
        <dbReference type="ChEBI" id="CHEBI:30616"/>
        <dbReference type="ChEBI" id="CHEBI:33019"/>
        <dbReference type="ChEBI" id="CHEBI:35235"/>
        <dbReference type="ChEBI" id="CHEBI:78442"/>
        <dbReference type="ChEBI" id="CHEBI:78517"/>
        <dbReference type="ChEBI" id="CHEBI:456215"/>
        <dbReference type="EC" id="6.1.1.16"/>
    </reaction>
</comment>
<dbReference type="InterPro" id="IPR056411">
    <property type="entry name" value="CysS_C"/>
</dbReference>
<evidence type="ECO:0000256" key="10">
    <source>
        <dbReference type="ARBA" id="ARBA00022917"/>
    </source>
</evidence>
<dbReference type="OrthoDB" id="9815130at2"/>
<feature type="compositionally biased region" description="Polar residues" evidence="13">
    <location>
        <begin position="155"/>
        <end position="164"/>
    </location>
</feature>
<evidence type="ECO:0000256" key="6">
    <source>
        <dbReference type="ARBA" id="ARBA00022723"/>
    </source>
</evidence>
<dbReference type="Proteomes" id="UP000001887">
    <property type="component" value="Chromosome"/>
</dbReference>
<gene>
    <name evidence="12" type="primary">cysS</name>
    <name evidence="15" type="ordered locus">Psta_3589</name>
</gene>
<evidence type="ECO:0000259" key="14">
    <source>
        <dbReference type="SMART" id="SM00840"/>
    </source>
</evidence>
<dbReference type="PANTHER" id="PTHR10890">
    <property type="entry name" value="CYSTEINYL-TRNA SYNTHETASE"/>
    <property type="match status" value="1"/>
</dbReference>
<feature type="binding site" evidence="12">
    <location>
        <position position="237"/>
    </location>
    <ligand>
        <name>Zn(2+)</name>
        <dbReference type="ChEBI" id="CHEBI:29105"/>
    </ligand>
</feature>
<dbReference type="SUPFAM" id="SSF52374">
    <property type="entry name" value="Nucleotidylyl transferase"/>
    <property type="match status" value="1"/>
</dbReference>
<feature type="domain" description="Cysteinyl-tRNA synthetase class Ia DALR" evidence="14">
    <location>
        <begin position="383"/>
        <end position="456"/>
    </location>
</feature>